<dbReference type="Proteomes" id="UP000077069">
    <property type="component" value="Unassembled WGS sequence"/>
</dbReference>
<dbReference type="GeneID" id="28770480"/>
<accession>A0A177CK33</accession>
<name>A0A177CK33_9PLEO</name>
<organism evidence="2 3">
    <name type="scientific">Paraphaeosphaeria sporulosa</name>
    <dbReference type="NCBI Taxonomy" id="1460663"/>
    <lineage>
        <taxon>Eukaryota</taxon>
        <taxon>Fungi</taxon>
        <taxon>Dikarya</taxon>
        <taxon>Ascomycota</taxon>
        <taxon>Pezizomycotina</taxon>
        <taxon>Dothideomycetes</taxon>
        <taxon>Pleosporomycetidae</taxon>
        <taxon>Pleosporales</taxon>
        <taxon>Massarineae</taxon>
        <taxon>Didymosphaeriaceae</taxon>
        <taxon>Paraphaeosphaeria</taxon>
    </lineage>
</organism>
<feature type="compositionally biased region" description="Basic residues" evidence="1">
    <location>
        <begin position="76"/>
        <end position="85"/>
    </location>
</feature>
<reference evidence="2 3" key="1">
    <citation type="submission" date="2016-05" db="EMBL/GenBank/DDBJ databases">
        <title>Comparative analysis of secretome profiles of manganese(II)-oxidizing ascomycete fungi.</title>
        <authorList>
            <consortium name="DOE Joint Genome Institute"/>
            <person name="Zeiner C.A."/>
            <person name="Purvine S.O."/>
            <person name="Zink E.M."/>
            <person name="Wu S."/>
            <person name="Pasa-Tolic L."/>
            <person name="Chaput D.L."/>
            <person name="Haridas S."/>
            <person name="Grigoriev I.V."/>
            <person name="Santelli C.M."/>
            <person name="Hansel C.M."/>
        </authorList>
    </citation>
    <scope>NUCLEOTIDE SEQUENCE [LARGE SCALE GENOMIC DNA]</scope>
    <source>
        <strain evidence="2 3">AP3s5-JAC2a</strain>
    </source>
</reference>
<gene>
    <name evidence="2" type="ORF">CC84DRAFT_644322</name>
</gene>
<dbReference type="RefSeq" id="XP_018037574.1">
    <property type="nucleotide sequence ID" value="XM_018186994.1"/>
</dbReference>
<dbReference type="EMBL" id="KV441551">
    <property type="protein sequence ID" value="OAG07209.1"/>
    <property type="molecule type" value="Genomic_DNA"/>
</dbReference>
<feature type="compositionally biased region" description="Basic residues" evidence="1">
    <location>
        <begin position="52"/>
        <end position="67"/>
    </location>
</feature>
<evidence type="ECO:0000313" key="3">
    <source>
        <dbReference type="Proteomes" id="UP000077069"/>
    </source>
</evidence>
<proteinExistence type="predicted"/>
<feature type="region of interest" description="Disordered" evidence="1">
    <location>
        <begin position="34"/>
        <end position="85"/>
    </location>
</feature>
<dbReference type="AlphaFoldDB" id="A0A177CK33"/>
<sequence length="202" mass="22710">MLTCQAEATASFSSVTGRKLPLKLPMPTCLTTMTRIRTSMPRSTGPTVPRRTLAKRRLGHKARKRPPNHLLPSRQKSQRSRLQPRRTRLCQRRLLVQVKSNQRNLYSLARVSCLDREALEHALYPPVVLVILASRWVGPGTASASGNIVHVMTLMRWVMDWMLSAFLGRGLGLIWQAYAGMDKAKSLTGSSYPKRGSLVHEI</sequence>
<keyword evidence="3" id="KW-1185">Reference proteome</keyword>
<protein>
    <submittedName>
        <fullName evidence="2">Uncharacterized protein</fullName>
    </submittedName>
</protein>
<evidence type="ECO:0000313" key="2">
    <source>
        <dbReference type="EMBL" id="OAG07209.1"/>
    </source>
</evidence>
<evidence type="ECO:0000256" key="1">
    <source>
        <dbReference type="SAM" id="MobiDB-lite"/>
    </source>
</evidence>
<feature type="compositionally biased region" description="Polar residues" evidence="1">
    <location>
        <begin position="34"/>
        <end position="46"/>
    </location>
</feature>
<dbReference type="InParanoid" id="A0A177CK33"/>